<dbReference type="GO" id="GO:0016757">
    <property type="term" value="F:glycosyltransferase activity"/>
    <property type="evidence" value="ECO:0007669"/>
    <property type="project" value="UniProtKB-KW"/>
</dbReference>
<proteinExistence type="inferred from homology"/>
<reference evidence="2 3" key="1">
    <citation type="submission" date="2011-11" db="EMBL/GenBank/DDBJ databases">
        <title>Improved High-Quality Draft sequence of Beggiatoa alba B18lD.</title>
        <authorList>
            <consortium name="US DOE Joint Genome Institute"/>
            <person name="Lucas S."/>
            <person name="Han J."/>
            <person name="Lapidus A."/>
            <person name="Cheng J.-F."/>
            <person name="Goodwin L."/>
            <person name="Pitluck S."/>
            <person name="Peters L."/>
            <person name="Mikhailova N."/>
            <person name="Held B."/>
            <person name="Detter J.C."/>
            <person name="Han C."/>
            <person name="Tapia R."/>
            <person name="Land M."/>
            <person name="Hauser L."/>
            <person name="Kyrpides N."/>
            <person name="Ivanova N."/>
            <person name="Pagani I."/>
            <person name="Samuel K."/>
            <person name="Teske A."/>
            <person name="Mueller J."/>
            <person name="Woyke T."/>
        </authorList>
    </citation>
    <scope>NUCLEOTIDE SEQUENCE [LARGE SCALE GENOMIC DNA]</scope>
    <source>
        <strain evidence="2 3">B18LD</strain>
    </source>
</reference>
<dbReference type="RefSeq" id="WP_002682884.1">
    <property type="nucleotide sequence ID" value="NZ_JH600070.1"/>
</dbReference>
<sequence>MSIELKGNWKKGFAYDVHTLSSIYMGCDERGHEQWDTTRTEMGELIYQLKYQNNLAVIDKIIELLNIYKGLNTLDAIIPIPPSKQREIQPVYEIAKALSKKINVPLQPVLNKHPIEQELKNIENPIERETLLYKSLFLHQDVMLSDKNVLLLDDLYRSGSTLRIATDILYKQAKVKNVFVLTMTKTRSKT</sequence>
<dbReference type="InterPro" id="IPR051910">
    <property type="entry name" value="ComF/GntX_DNA_util-trans"/>
</dbReference>
<protein>
    <submittedName>
        <fullName evidence="2">Putative amidophosphoribosyltransferase</fullName>
    </submittedName>
</protein>
<keyword evidence="2" id="KW-0808">Transferase</keyword>
<keyword evidence="3" id="KW-1185">Reference proteome</keyword>
<dbReference type="Proteomes" id="UP000005744">
    <property type="component" value="Unassembled WGS sequence"/>
</dbReference>
<dbReference type="SUPFAM" id="SSF53271">
    <property type="entry name" value="PRTase-like"/>
    <property type="match status" value="1"/>
</dbReference>
<dbReference type="OrthoDB" id="9779910at2"/>
<organism evidence="2 3">
    <name type="scientific">Beggiatoa alba B18LD</name>
    <dbReference type="NCBI Taxonomy" id="395493"/>
    <lineage>
        <taxon>Bacteria</taxon>
        <taxon>Pseudomonadati</taxon>
        <taxon>Pseudomonadota</taxon>
        <taxon>Gammaproteobacteria</taxon>
        <taxon>Thiotrichales</taxon>
        <taxon>Thiotrichaceae</taxon>
        <taxon>Beggiatoa</taxon>
    </lineage>
</organism>
<accession>I3CC42</accession>
<dbReference type="EMBL" id="JH600070">
    <property type="protein sequence ID" value="EIJ41185.1"/>
    <property type="molecule type" value="Genomic_DNA"/>
</dbReference>
<name>I3CC42_9GAMM</name>
<dbReference type="eggNOG" id="COG1040">
    <property type="taxonomic scope" value="Bacteria"/>
</dbReference>
<dbReference type="InterPro" id="IPR000836">
    <property type="entry name" value="PRTase_dom"/>
</dbReference>
<dbReference type="PANTHER" id="PTHR47505">
    <property type="entry name" value="DNA UTILIZATION PROTEIN YHGH"/>
    <property type="match status" value="1"/>
</dbReference>
<evidence type="ECO:0000313" key="3">
    <source>
        <dbReference type="Proteomes" id="UP000005744"/>
    </source>
</evidence>
<dbReference type="InterPro" id="IPR029057">
    <property type="entry name" value="PRTase-like"/>
</dbReference>
<dbReference type="PANTHER" id="PTHR47505:SF1">
    <property type="entry name" value="DNA UTILIZATION PROTEIN YHGH"/>
    <property type="match status" value="1"/>
</dbReference>
<comment type="similarity">
    <text evidence="1">Belongs to the ComF/GntX family.</text>
</comment>
<dbReference type="CDD" id="cd06223">
    <property type="entry name" value="PRTases_typeI"/>
    <property type="match status" value="1"/>
</dbReference>
<evidence type="ECO:0000256" key="1">
    <source>
        <dbReference type="ARBA" id="ARBA00008007"/>
    </source>
</evidence>
<dbReference type="AlphaFoldDB" id="I3CC42"/>
<evidence type="ECO:0000313" key="2">
    <source>
        <dbReference type="EMBL" id="EIJ41185.1"/>
    </source>
</evidence>
<dbReference type="HOGENOM" id="CLU_099407_0_0_6"/>
<dbReference type="STRING" id="395493.BegalDRAFT_0263"/>
<gene>
    <name evidence="2" type="ORF">BegalDRAFT_0263</name>
</gene>
<dbReference type="Gene3D" id="3.40.50.2020">
    <property type="match status" value="1"/>
</dbReference>
<keyword evidence="2" id="KW-0328">Glycosyltransferase</keyword>